<evidence type="ECO:0000256" key="2">
    <source>
        <dbReference type="SAM" id="Phobius"/>
    </source>
</evidence>
<feature type="region of interest" description="Disordered" evidence="1">
    <location>
        <begin position="706"/>
        <end position="763"/>
    </location>
</feature>
<dbReference type="AlphaFoldDB" id="A0AAU2V4M2"/>
<reference evidence="3" key="1">
    <citation type="submission" date="2022-10" db="EMBL/GenBank/DDBJ databases">
        <title>The complete genomes of actinobacterial strains from the NBC collection.</title>
        <authorList>
            <person name="Joergensen T.S."/>
            <person name="Alvarez Arevalo M."/>
            <person name="Sterndorff E.B."/>
            <person name="Faurdal D."/>
            <person name="Vuksanovic O."/>
            <person name="Mourched A.-S."/>
            <person name="Charusanti P."/>
            <person name="Shaw S."/>
            <person name="Blin K."/>
            <person name="Weber T."/>
        </authorList>
    </citation>
    <scope>NUCLEOTIDE SEQUENCE</scope>
    <source>
        <strain evidence="3">NBC_00003</strain>
    </source>
</reference>
<evidence type="ECO:0000313" key="3">
    <source>
        <dbReference type="EMBL" id="WTW62387.1"/>
    </source>
</evidence>
<organism evidence="3">
    <name type="scientific">Streptomyces sp. NBC_00003</name>
    <dbReference type="NCBI Taxonomy" id="2903608"/>
    <lineage>
        <taxon>Bacteria</taxon>
        <taxon>Bacillati</taxon>
        <taxon>Actinomycetota</taxon>
        <taxon>Actinomycetes</taxon>
        <taxon>Kitasatosporales</taxon>
        <taxon>Streptomycetaceae</taxon>
        <taxon>Streptomyces</taxon>
    </lineage>
</organism>
<feature type="compositionally biased region" description="Pro residues" evidence="1">
    <location>
        <begin position="720"/>
        <end position="734"/>
    </location>
</feature>
<keyword evidence="2" id="KW-1133">Transmembrane helix</keyword>
<keyword evidence="2" id="KW-0472">Membrane</keyword>
<feature type="region of interest" description="Disordered" evidence="1">
    <location>
        <begin position="1"/>
        <end position="46"/>
    </location>
</feature>
<name>A0AAU2V4M2_9ACTN</name>
<evidence type="ECO:0000256" key="1">
    <source>
        <dbReference type="SAM" id="MobiDB-lite"/>
    </source>
</evidence>
<accession>A0AAU2V4M2</accession>
<gene>
    <name evidence="3" type="ORF">OG549_17975</name>
</gene>
<dbReference type="NCBIfam" id="TIGR01167">
    <property type="entry name" value="LPXTG_anchor"/>
    <property type="match status" value="1"/>
</dbReference>
<feature type="compositionally biased region" description="Low complexity" evidence="1">
    <location>
        <begin position="9"/>
        <end position="42"/>
    </location>
</feature>
<proteinExistence type="predicted"/>
<feature type="region of interest" description="Disordered" evidence="1">
    <location>
        <begin position="324"/>
        <end position="351"/>
    </location>
</feature>
<dbReference type="EMBL" id="CP108318">
    <property type="protein sequence ID" value="WTW62387.1"/>
    <property type="molecule type" value="Genomic_DNA"/>
</dbReference>
<sequence>MNHPISPKSSTTSTTSSAQRARPTQTTQATQTTQTTQPSSGSTRRHHLWARAAVALATVGILSASGLPQLQGTADAATKAMPCEQMFKLKGKPTDPGKLPWAKGDAVRPETDWDAYGFPNQRQAMDGLTLPDDPAERDKILDKLDKPYKSYPEGTPDRVYATYKDYLKRNGNADTKYGGFGNWLNEAYIEVYGRNPRGESFHGKVVKDLGLLGPDWICEETFDVNDPETGKPYKRRFDAVNHKTKEVVEIKSGGNHDTSQAPKDRAFLKDPRYKDYKLRYAFGQPQSEDTVKYTDGLKKLGGQGRVTTYEHVSTPEAEFKPGKYTAQDTARSIGRGSDVIRQSPPTPADMKARMDRIRAADPEGMRVRGPGGVDFSTLELRYVGKPVKGQGLNYSFSANKVDESSGLGYGGRQKAELISDSFFTWLALTPEKFWVNLNPDEPERIMDKTFGKTDAGRVLLQADLEMKHDYAKDMDPRTGVGKQLWDKLNAEHIPCTHGVRNWIVPKPAEVREQNGGLYILDAPLKVNSVPQEVNTPSPNGSCNLTEAQHKRVTELMGAIIVPDIEKKVNADAKYADLRAAYNARVAAEWIRQQDTASPTDYHAIINSNRVADWPLRGKNASWTPQQTYKDYVKSFTQGDYSYPCQKAGRPGTCVMGGVDFSKSPKQNVTQAKFTAEHKHLPRTTDISVKAMTDDAENKALLALGGNTAAHTGTGGGTDPTPTPTPTHPGQPSTPPASHNPTPAPTGQGGRNQPGDQHASGGLANTGTQIATIAGAALALAAAGAGLVWLRRRRNGLN</sequence>
<protein>
    <submittedName>
        <fullName evidence="3">LPXTG cell wall anchor domain-containing protein</fullName>
    </submittedName>
</protein>
<keyword evidence="2" id="KW-0812">Transmembrane</keyword>
<feature type="transmembrane region" description="Helical" evidence="2">
    <location>
        <begin position="769"/>
        <end position="789"/>
    </location>
</feature>